<dbReference type="AlphaFoldDB" id="X1BZ66"/>
<gene>
    <name evidence="1" type="ORF">S01H4_37551</name>
</gene>
<accession>X1BZ66</accession>
<comment type="caution">
    <text evidence="1">The sequence shown here is derived from an EMBL/GenBank/DDBJ whole genome shotgun (WGS) entry which is preliminary data.</text>
</comment>
<evidence type="ECO:0000313" key="1">
    <source>
        <dbReference type="EMBL" id="GAH01141.1"/>
    </source>
</evidence>
<dbReference type="EMBL" id="BART01020186">
    <property type="protein sequence ID" value="GAH01141.1"/>
    <property type="molecule type" value="Genomic_DNA"/>
</dbReference>
<proteinExistence type="predicted"/>
<protein>
    <submittedName>
        <fullName evidence="1">Uncharacterized protein</fullName>
    </submittedName>
</protein>
<sequence length="94" mass="10686">MPHMDIVAGFKGSVDFYLWRGIPCARGWPKSPGKVRSPAVMSQWPAWTYASKEWKQLSPAIQAAYYELATNSGLSARDMQMRGYLQGLYRYPIP</sequence>
<name>X1BZ66_9ZZZZ</name>
<reference evidence="1" key="1">
    <citation type="journal article" date="2014" name="Front. Microbiol.">
        <title>High frequency of phylogenetically diverse reductive dehalogenase-homologous genes in deep subseafloor sedimentary metagenomes.</title>
        <authorList>
            <person name="Kawai M."/>
            <person name="Futagami T."/>
            <person name="Toyoda A."/>
            <person name="Takaki Y."/>
            <person name="Nishi S."/>
            <person name="Hori S."/>
            <person name="Arai W."/>
            <person name="Tsubouchi T."/>
            <person name="Morono Y."/>
            <person name="Uchiyama I."/>
            <person name="Ito T."/>
            <person name="Fujiyama A."/>
            <person name="Inagaki F."/>
            <person name="Takami H."/>
        </authorList>
    </citation>
    <scope>NUCLEOTIDE SEQUENCE</scope>
    <source>
        <strain evidence="1">Expedition CK06-06</strain>
    </source>
</reference>
<organism evidence="1">
    <name type="scientific">marine sediment metagenome</name>
    <dbReference type="NCBI Taxonomy" id="412755"/>
    <lineage>
        <taxon>unclassified sequences</taxon>
        <taxon>metagenomes</taxon>
        <taxon>ecological metagenomes</taxon>
    </lineage>
</organism>